<dbReference type="EMBL" id="JAPCWZ010000006">
    <property type="protein sequence ID" value="KAK8859171.1"/>
    <property type="molecule type" value="Genomic_DNA"/>
</dbReference>
<keyword evidence="1" id="KW-0812">Transmembrane</keyword>
<keyword evidence="1" id="KW-1133">Transmembrane helix</keyword>
<evidence type="ECO:0000313" key="3">
    <source>
        <dbReference type="Proteomes" id="UP001390339"/>
    </source>
</evidence>
<gene>
    <name evidence="2" type="ORF">PGQ11_009905</name>
</gene>
<sequence>MIMYCSFSYTVSVGMPRKPGGPPAANMVALLGSAAGCFAPGPVVLLLAADPGGGGKGGRGRRGRHGYSYVEDAASDRVALGVDFVGGLLLELGEVALLHFEVALVLELLLLGRHALVLELAAADLPVLHVEVVVGIHAQFRLHRARPGPGPELLPVRPLALLLRGDRGLHLRPRLALLLELLRLPRGPRARLGVGVLAVGLVLLAQVRLQLAQLLLHLRRERDVLALRRRRGRGRVPRVEVCGVVVGEGRVAGLGHGVAHLLEDGVPLLDVGLARPDAGPGLVLGPLVGEQVVQAVVVVGDPGHLVLDPVLEAAVVGLAELLVVVGFRKNHQGQLQGAQVPDLPRRDAPLLEPRRVVQGLGARRRHDGVLALQVLLQPRQVRLDGELGARRQRGAVRVARRLGQLAWQQLLDEAGHGVVLAGEGGPGVADVLDEGLLHGLDGRHEQGAGGQGRLEADLGAHIPDVVDGVVEEVVLLLVIILFFISFSVTVFVFFLFSVVLLYLFFWCGGGSGMGLLLLACGDTGRVTGAVQDRFTLGRRCASLAAAAVAGVLGFFSFVAAIVLNLSIHRHHGRRHHGLVRTHVALGRPVGPVVPEVLHKELGPVVAGALPERVGPGRVGQVARHVVAAALEVLPRDARLLRAEQQSAEGVEQDVLRVLNQLAVVEVRIGLLLLPVGVGVGAERARLQRLELGPQPLELGVAHDVALPPDPPRLRQRLVDETLHPLQVWLKVVAVVVLQGRRALEPAEVSHERTQVGDVLCDLLVRLAGLFLFLLVFLREGRQEHLGPAGVNAGLVEGVRECVVQELDDGGLGLFHFLEGVLGVLHISPPMDVINGGPGVLEQRQETPVLLRREVEVVAPRGLGLGGGVGEEPMQGLPTVLQVRGRPCRLFRVVF</sequence>
<reference evidence="2 3" key="1">
    <citation type="journal article" date="2024" name="IMA Fungus">
        <title>Apiospora arundinis, a panoply of carbohydrate-active enzymes and secondary metabolites.</title>
        <authorList>
            <person name="Sorensen T."/>
            <person name="Petersen C."/>
            <person name="Muurmann A.T."/>
            <person name="Christiansen J.V."/>
            <person name="Brundto M.L."/>
            <person name="Overgaard C.K."/>
            <person name="Boysen A.T."/>
            <person name="Wollenberg R.D."/>
            <person name="Larsen T.O."/>
            <person name="Sorensen J.L."/>
            <person name="Nielsen K.L."/>
            <person name="Sondergaard T.E."/>
        </authorList>
    </citation>
    <scope>NUCLEOTIDE SEQUENCE [LARGE SCALE GENOMIC DNA]</scope>
    <source>
        <strain evidence="2 3">AAU 773</strain>
    </source>
</reference>
<organism evidence="2 3">
    <name type="scientific">Apiospora arundinis</name>
    <dbReference type="NCBI Taxonomy" id="335852"/>
    <lineage>
        <taxon>Eukaryota</taxon>
        <taxon>Fungi</taxon>
        <taxon>Dikarya</taxon>
        <taxon>Ascomycota</taxon>
        <taxon>Pezizomycotina</taxon>
        <taxon>Sordariomycetes</taxon>
        <taxon>Xylariomycetidae</taxon>
        <taxon>Amphisphaeriales</taxon>
        <taxon>Apiosporaceae</taxon>
        <taxon>Apiospora</taxon>
    </lineage>
</organism>
<keyword evidence="3" id="KW-1185">Reference proteome</keyword>
<evidence type="ECO:0000256" key="1">
    <source>
        <dbReference type="SAM" id="Phobius"/>
    </source>
</evidence>
<dbReference type="Proteomes" id="UP001390339">
    <property type="component" value="Unassembled WGS sequence"/>
</dbReference>
<accession>A0ABR2I879</accession>
<feature type="transmembrane region" description="Helical" evidence="1">
    <location>
        <begin position="473"/>
        <end position="506"/>
    </location>
</feature>
<keyword evidence="1" id="KW-0472">Membrane</keyword>
<comment type="caution">
    <text evidence="2">The sequence shown here is derived from an EMBL/GenBank/DDBJ whole genome shotgun (WGS) entry which is preliminary data.</text>
</comment>
<name>A0ABR2I879_9PEZI</name>
<proteinExistence type="predicted"/>
<protein>
    <submittedName>
        <fullName evidence="2">Uncharacterized protein</fullName>
    </submittedName>
</protein>
<evidence type="ECO:0000313" key="2">
    <source>
        <dbReference type="EMBL" id="KAK8859171.1"/>
    </source>
</evidence>
<feature type="transmembrane region" description="Helical" evidence="1">
    <location>
        <begin position="192"/>
        <end position="211"/>
    </location>
</feature>
<feature type="transmembrane region" description="Helical" evidence="1">
    <location>
        <begin position="543"/>
        <end position="565"/>
    </location>
</feature>